<accession>A0A3P3ZCU3</accession>
<dbReference type="AlphaFoldDB" id="A0A3P3ZCU3"/>
<proteinExistence type="predicted"/>
<feature type="compositionally biased region" description="Polar residues" evidence="1">
    <location>
        <begin position="14"/>
        <end position="23"/>
    </location>
</feature>
<sequence>MNLAKRVSSKKSPNRSAGSSTKTMGMPKEAAQRSPSRVPHVSFADDMQVVSIPSDQDNPSDVWSIYSYAAYTTKKEQRYLKRSLQSRIDEAISSCPNLFTFADNDQEGKRNVHNSDSDGHIGTSLGATLMAKGYGKSIGACAMYVLSVWPSFPAKHRPPMSPKVQRSLEALQAGTRLYVFNEKPNSPLRCGTALRLLRSIDGNEASIAIFNAMEPTVIDGYIPLSLIVSLSFGLEPVERQRHLKGSGKIMCSDGKKKVEETSKRAFTLHCAAPERFYVTFIAANQEDFNKWICVIDYFVFLNAYCRSYMQSS</sequence>
<dbReference type="Proteomes" id="UP000319462">
    <property type="component" value="Chromosome 30"/>
</dbReference>
<feature type="region of interest" description="Disordered" evidence="1">
    <location>
        <begin position="1"/>
        <end position="39"/>
    </location>
</feature>
<organism evidence="2 3">
    <name type="scientific">Leishmania braziliensis MHOM/BR/75/M2904</name>
    <dbReference type="NCBI Taxonomy" id="420245"/>
    <lineage>
        <taxon>Eukaryota</taxon>
        <taxon>Discoba</taxon>
        <taxon>Euglenozoa</taxon>
        <taxon>Kinetoplastea</taxon>
        <taxon>Metakinetoplastina</taxon>
        <taxon>Trypanosomatida</taxon>
        <taxon>Trypanosomatidae</taxon>
        <taxon>Leishmaniinae</taxon>
        <taxon>Leishmania</taxon>
        <taxon>Leishmania braziliensis species complex</taxon>
    </lineage>
</organism>
<name>A0A3P3ZCU3_LEIBR</name>
<evidence type="ECO:0000256" key="1">
    <source>
        <dbReference type="SAM" id="MobiDB-lite"/>
    </source>
</evidence>
<evidence type="ECO:0000313" key="2">
    <source>
        <dbReference type="EMBL" id="SYZ67985.1"/>
    </source>
</evidence>
<evidence type="ECO:0000313" key="3">
    <source>
        <dbReference type="Proteomes" id="UP000319462"/>
    </source>
</evidence>
<dbReference type="EMBL" id="LS997629">
    <property type="protein sequence ID" value="SYZ67985.1"/>
    <property type="molecule type" value="Genomic_DNA"/>
</dbReference>
<gene>
    <name evidence="2" type="ORF">LBRM2904_30.1710</name>
</gene>
<reference evidence="2 3" key="1">
    <citation type="submission" date="2018-09" db="EMBL/GenBank/DDBJ databases">
        <authorList>
            <person name="Peiro R."/>
            <person name="Begona"/>
            <person name="Cbmso G."/>
            <person name="Lopez M."/>
            <person name="Gonzalez S."/>
        </authorList>
    </citation>
    <scope>NUCLEOTIDE SEQUENCE [LARGE SCALE GENOMIC DNA]</scope>
</reference>
<protein>
    <submittedName>
        <fullName evidence="2">Hypothetical_protein</fullName>
    </submittedName>
</protein>